<dbReference type="AlphaFoldDB" id="A0A2T1G079"/>
<dbReference type="OrthoDB" id="9823270at2"/>
<dbReference type="Proteomes" id="UP000238937">
    <property type="component" value="Unassembled WGS sequence"/>
</dbReference>
<reference evidence="2 3" key="1">
    <citation type="submission" date="2018-03" db="EMBL/GenBank/DDBJ databases">
        <title>The ancient ancestry and fast evolution of plastids.</title>
        <authorList>
            <person name="Moore K.R."/>
            <person name="Magnabosco C."/>
            <person name="Momper L."/>
            <person name="Gold D.A."/>
            <person name="Bosak T."/>
            <person name="Fournier G.P."/>
        </authorList>
    </citation>
    <scope>NUCLEOTIDE SEQUENCE [LARGE SCALE GENOMIC DNA]</scope>
    <source>
        <strain evidence="2 3">CCALA 037</strain>
    </source>
</reference>
<dbReference type="EMBL" id="PVWO01000389">
    <property type="protein sequence ID" value="PSB50653.1"/>
    <property type="molecule type" value="Genomic_DNA"/>
</dbReference>
<name>A0A2T1G079_9CYAN</name>
<evidence type="ECO:0000256" key="1">
    <source>
        <dbReference type="SAM" id="MobiDB-lite"/>
    </source>
</evidence>
<feature type="region of interest" description="Disordered" evidence="1">
    <location>
        <begin position="366"/>
        <end position="388"/>
    </location>
</feature>
<feature type="region of interest" description="Disordered" evidence="1">
    <location>
        <begin position="56"/>
        <end position="86"/>
    </location>
</feature>
<feature type="compositionally biased region" description="Basic and acidic residues" evidence="1">
    <location>
        <begin position="377"/>
        <end position="388"/>
    </location>
</feature>
<comment type="caution">
    <text evidence="2">The sequence shown here is derived from an EMBL/GenBank/DDBJ whole genome shotgun (WGS) entry which is preliminary data.</text>
</comment>
<evidence type="ECO:0000313" key="3">
    <source>
        <dbReference type="Proteomes" id="UP000238937"/>
    </source>
</evidence>
<accession>A0A2T1G079</accession>
<organism evidence="2 3">
    <name type="scientific">Chamaesiphon polymorphus CCALA 037</name>
    <dbReference type="NCBI Taxonomy" id="2107692"/>
    <lineage>
        <taxon>Bacteria</taxon>
        <taxon>Bacillati</taxon>
        <taxon>Cyanobacteriota</taxon>
        <taxon>Cyanophyceae</taxon>
        <taxon>Gomontiellales</taxon>
        <taxon>Chamaesiphonaceae</taxon>
        <taxon>Chamaesiphon</taxon>
    </lineage>
</organism>
<gene>
    <name evidence="2" type="ORF">C7B77_22530</name>
</gene>
<proteinExistence type="predicted"/>
<protein>
    <submittedName>
        <fullName evidence="2">Uncharacterized protein</fullName>
    </submittedName>
</protein>
<keyword evidence="3" id="KW-1185">Reference proteome</keyword>
<evidence type="ECO:0000313" key="2">
    <source>
        <dbReference type="EMBL" id="PSB50653.1"/>
    </source>
</evidence>
<sequence length="413" mass="41474">MFGLTLLGTIRSPLGDAQASASATGSVTTTTTQTVEIDGISVPIPPQNTTTVVNGTTVPNTTTVTPSVTAPTPTATPTTNSPIPSGVGTTVGTAAQGIVTTTVTTAGTGAIQSGDRALTTAATQQTAGISTTLSKIPFVGGMANGVIQSKIASGIGDLTTMASTAFTNLMNDPNNPLGGIGKTIAGFFGGNSSPNTATAQATAQQTAIKTITDSYGQGATQAATILSKQTNPNIGSIDTTLANTTSASDISTTVTNVQAQQAVAKIAVNTNPANGSLTQLDAISATSSKVIAESANGVSGQAALQSRVLGTNLNAAGMQYQAAQTYDNSLDQLNSIGQQIGQQGAINAEGVRIAAEQRTLTAAQLSQASTDATARIRRQETEDRASQRLTDEVQNTNSIIQGMVGAVKPKSKS</sequence>